<organism evidence="1 2">
    <name type="scientific">Microbacterium capsulatum</name>
    <dbReference type="NCBI Taxonomy" id="3041921"/>
    <lineage>
        <taxon>Bacteria</taxon>
        <taxon>Bacillati</taxon>
        <taxon>Actinomycetota</taxon>
        <taxon>Actinomycetes</taxon>
        <taxon>Micrococcales</taxon>
        <taxon>Microbacteriaceae</taxon>
        <taxon>Microbacterium</taxon>
    </lineage>
</organism>
<dbReference type="EMBL" id="JAVFCB010000012">
    <property type="protein sequence ID" value="MDQ4215606.1"/>
    <property type="molecule type" value="Genomic_DNA"/>
</dbReference>
<comment type="caution">
    <text evidence="1">The sequence shown here is derived from an EMBL/GenBank/DDBJ whole genome shotgun (WGS) entry which is preliminary data.</text>
</comment>
<dbReference type="PANTHER" id="PTHR11365:SF23">
    <property type="entry name" value="HYPOTHETICAL 5-OXOPROLINASE (EUROFUNG)-RELATED"/>
    <property type="match status" value="1"/>
</dbReference>
<proteinExistence type="predicted"/>
<gene>
    <name evidence="1" type="ORF">RBR11_16945</name>
</gene>
<keyword evidence="2" id="KW-1185">Reference proteome</keyword>
<name>A0ABU0XKD0_9MICO</name>
<dbReference type="Proteomes" id="UP001230289">
    <property type="component" value="Unassembled WGS sequence"/>
</dbReference>
<protein>
    <recommendedName>
        <fullName evidence="3">Hydantoinase/oxoprolinase</fullName>
    </recommendedName>
</protein>
<evidence type="ECO:0008006" key="3">
    <source>
        <dbReference type="Google" id="ProtNLM"/>
    </source>
</evidence>
<dbReference type="InterPro" id="IPR045079">
    <property type="entry name" value="Oxoprolinase-like"/>
</dbReference>
<accession>A0ABU0XKD0</accession>
<evidence type="ECO:0000313" key="1">
    <source>
        <dbReference type="EMBL" id="MDQ4215606.1"/>
    </source>
</evidence>
<reference evidence="1 2" key="1">
    <citation type="submission" date="2023-08" db="EMBL/GenBank/DDBJ databases">
        <title>Microbacterium sp. nov., isolated from a waste landfill.</title>
        <authorList>
            <person name="Wen W."/>
        </authorList>
    </citation>
    <scope>NUCLEOTIDE SEQUENCE [LARGE SCALE GENOMIC DNA]</scope>
    <source>
        <strain evidence="1 2">ASV81</strain>
    </source>
</reference>
<sequence length="460" mass="47125">MTPPHPVSAAGVPAGKGSEGIIRLGLRITDALISGVSVRSDGSYRMREVPVGADGISAAFDRLLAEFAGDADRPPGVQGPEADGEAVVSLTVDVSAVLRSGPEPVTVVRIAPRPPVDRAHELREGESSLSKARIVHVSGGHTNLGEELVPFDAAALRDIAANSRPGGRYVVTSVGSLVNSSHEIEAGRILLENAVPASVGYSHYFESGSFGTRERTAVINSSLIPVAESLATSLALAASVRLPHARLYAASNDGGCVPLTRLTVTPVHSMAAARAGELVGAAALSGIDSGRLAVVGSAGSFLGDMIDGVPAVRAKFQDAGGMLASKAAHVMPVPAVAPGRAPAYPVVAAPGYGEDLPGAHRAEVDLCALGAAVSPLAEWADRSVIIADADDIRQALSAAEARVRTRLVSFGASPSQVRIIDSRVVASTYQDPRVVSVRVRGVAGAVDDGLRGGERRAPHD</sequence>
<dbReference type="PANTHER" id="PTHR11365">
    <property type="entry name" value="5-OXOPROLINASE RELATED"/>
    <property type="match status" value="1"/>
</dbReference>
<evidence type="ECO:0000313" key="2">
    <source>
        <dbReference type="Proteomes" id="UP001230289"/>
    </source>
</evidence>